<accession>A0ABS2QQQ1</accession>
<evidence type="ECO:0000313" key="5">
    <source>
        <dbReference type="Proteomes" id="UP000809829"/>
    </source>
</evidence>
<proteinExistence type="inferred from homology"/>
<organism evidence="4 5">
    <name type="scientific">Priestia iocasae</name>
    <dbReference type="NCBI Taxonomy" id="2291674"/>
    <lineage>
        <taxon>Bacteria</taxon>
        <taxon>Bacillati</taxon>
        <taxon>Bacillota</taxon>
        <taxon>Bacilli</taxon>
        <taxon>Bacillales</taxon>
        <taxon>Bacillaceae</taxon>
        <taxon>Priestia</taxon>
    </lineage>
</organism>
<name>A0ABS2QQQ1_9BACI</name>
<feature type="transmembrane region" description="Helical" evidence="3">
    <location>
        <begin position="7"/>
        <end position="24"/>
    </location>
</feature>
<reference evidence="4 5" key="1">
    <citation type="submission" date="2021-01" db="EMBL/GenBank/DDBJ databases">
        <title>Genomic Encyclopedia of Type Strains, Phase IV (KMG-IV): sequencing the most valuable type-strain genomes for metagenomic binning, comparative biology and taxonomic classification.</title>
        <authorList>
            <person name="Goeker M."/>
        </authorList>
    </citation>
    <scope>NUCLEOTIDE SEQUENCE [LARGE SCALE GENOMIC DNA]</scope>
    <source>
        <strain evidence="4 5">DSM 104297</strain>
    </source>
</reference>
<keyword evidence="3" id="KW-0472">Membrane</keyword>
<dbReference type="PANTHER" id="PTHR37313:SF2">
    <property type="entry name" value="UPF0749 PROTEIN YLXX"/>
    <property type="match status" value="1"/>
</dbReference>
<evidence type="ECO:0000256" key="3">
    <source>
        <dbReference type="SAM" id="Phobius"/>
    </source>
</evidence>
<sequence length="233" mass="26873">MNSKQKFQFTIITFVIGLMIAVQFQTTKQPIVRDTRDAWELREDLKKEQELQAKILREIRTYDEQLKSYEAEQNNQQVLKDALNDLKKEAGLTEVTGRGLVLKVEPLFDESLIGEKLEAVSPDLLKRLVNELNSYDANEISIANQRVIATTVIRDINGRTKINDYWLTRFPFEIKVIAKDVDRLYNRMQVSNAMDDFAADNLRLIISEPLPEVTIPAYDQVVRVKNMSPVGQE</sequence>
<evidence type="ECO:0000256" key="1">
    <source>
        <dbReference type="ARBA" id="ARBA00009108"/>
    </source>
</evidence>
<evidence type="ECO:0000256" key="2">
    <source>
        <dbReference type="SAM" id="Coils"/>
    </source>
</evidence>
<keyword evidence="5" id="KW-1185">Reference proteome</keyword>
<dbReference type="Proteomes" id="UP000809829">
    <property type="component" value="Unassembled WGS sequence"/>
</dbReference>
<gene>
    <name evidence="4" type="ORF">JOC83_000603</name>
</gene>
<dbReference type="RefSeq" id="WP_239583276.1">
    <property type="nucleotide sequence ID" value="NZ_JAFBFC010000001.1"/>
</dbReference>
<dbReference type="PANTHER" id="PTHR37313">
    <property type="entry name" value="UPF0749 PROTEIN RV1825"/>
    <property type="match status" value="1"/>
</dbReference>
<dbReference type="Pfam" id="PF05949">
    <property type="entry name" value="DUF881"/>
    <property type="match status" value="1"/>
</dbReference>
<dbReference type="InterPro" id="IPR010273">
    <property type="entry name" value="DUF881"/>
</dbReference>
<dbReference type="Gene3D" id="3.30.70.1880">
    <property type="entry name" value="Protein of unknown function DUF881"/>
    <property type="match status" value="1"/>
</dbReference>
<keyword evidence="2" id="KW-0175">Coiled coil</keyword>
<comment type="similarity">
    <text evidence="1">Belongs to the UPF0749 family.</text>
</comment>
<feature type="coiled-coil region" evidence="2">
    <location>
        <begin position="52"/>
        <end position="89"/>
    </location>
</feature>
<comment type="caution">
    <text evidence="4">The sequence shown here is derived from an EMBL/GenBank/DDBJ whole genome shotgun (WGS) entry which is preliminary data.</text>
</comment>
<dbReference type="EMBL" id="JAFBFC010000001">
    <property type="protein sequence ID" value="MBM7701777.1"/>
    <property type="molecule type" value="Genomic_DNA"/>
</dbReference>
<keyword evidence="3" id="KW-1133">Transmembrane helix</keyword>
<protein>
    <submittedName>
        <fullName evidence="4">Uncharacterized protein YlxW (UPF0749 family)</fullName>
    </submittedName>
</protein>
<evidence type="ECO:0000313" key="4">
    <source>
        <dbReference type="EMBL" id="MBM7701777.1"/>
    </source>
</evidence>
<keyword evidence="3" id="KW-0812">Transmembrane</keyword>